<keyword evidence="5" id="KW-1185">Reference proteome</keyword>
<keyword evidence="1" id="KW-0175">Coiled coil</keyword>
<comment type="caution">
    <text evidence="4">The sequence shown here is derived from an EMBL/GenBank/DDBJ whole genome shotgun (WGS) entry which is preliminary data.</text>
</comment>
<feature type="domain" description="FP protein C-terminal" evidence="3">
    <location>
        <begin position="254"/>
        <end position="305"/>
    </location>
</feature>
<protein>
    <submittedName>
        <fullName evidence="4">(diamondback moth) hypothetical protein</fullName>
    </submittedName>
</protein>
<reference evidence="4" key="1">
    <citation type="submission" date="2020-11" db="EMBL/GenBank/DDBJ databases">
        <authorList>
            <person name="Whiteford S."/>
        </authorList>
    </citation>
    <scope>NUCLEOTIDE SEQUENCE</scope>
</reference>
<evidence type="ECO:0000256" key="1">
    <source>
        <dbReference type="SAM" id="Coils"/>
    </source>
</evidence>
<evidence type="ECO:0000313" key="4">
    <source>
        <dbReference type="EMBL" id="CAG9138007.1"/>
    </source>
</evidence>
<name>A0A8S4GDX7_PLUXY</name>
<evidence type="ECO:0000313" key="5">
    <source>
        <dbReference type="Proteomes" id="UP000653454"/>
    </source>
</evidence>
<accession>A0A8S4GDX7</accession>
<feature type="region of interest" description="Disordered" evidence="2">
    <location>
        <begin position="1"/>
        <end position="51"/>
    </location>
</feature>
<dbReference type="Proteomes" id="UP000653454">
    <property type="component" value="Unassembled WGS sequence"/>
</dbReference>
<dbReference type="Pfam" id="PF25298">
    <property type="entry name" value="Baculo_FP_2nd"/>
    <property type="match status" value="1"/>
</dbReference>
<evidence type="ECO:0000259" key="3">
    <source>
        <dbReference type="Pfam" id="PF25298"/>
    </source>
</evidence>
<dbReference type="Gene3D" id="1.20.920.20">
    <property type="match status" value="1"/>
</dbReference>
<evidence type="ECO:0000256" key="2">
    <source>
        <dbReference type="SAM" id="MobiDB-lite"/>
    </source>
</evidence>
<sequence length="313" mass="35803">MSKCQRSPPSKAAKPDKTQINLSESSTLNVQQSSATQRNKRQRSHSTDFADEMSNLKEELLTSMKTLMANHSLRLDKLEDRIISIQEQNKSIQTTNKEIEKAMNGLSEDMKNIETKLSYLEQEKKKLELSVAQIESKLDYVEFTSLKTSVELRNVPKIPGEKRDQLYNSVLKLCDSLELSIRDIDIRDVYRLPSKKETTSSSVCIELCNTLKKSQILDGIKVYNKSHPTDKLSSLNLGMAGNKQPIFASELLSANTKRLFFCAREFAKKFNFAYTWSSNGRVFLRKEEGRPHIMIRSEAHLDELKKNETSLTK</sequence>
<dbReference type="EMBL" id="CAJHNJ030000478">
    <property type="protein sequence ID" value="CAG9138007.1"/>
    <property type="molecule type" value="Genomic_DNA"/>
</dbReference>
<gene>
    <name evidence="4" type="ORF">PLXY2_LOCUS16262</name>
</gene>
<dbReference type="InterPro" id="IPR057251">
    <property type="entry name" value="FP_C"/>
</dbReference>
<feature type="compositionally biased region" description="Polar residues" evidence="2">
    <location>
        <begin position="18"/>
        <end position="37"/>
    </location>
</feature>
<dbReference type="AlphaFoldDB" id="A0A8S4GDX7"/>
<proteinExistence type="predicted"/>
<feature type="coiled-coil region" evidence="1">
    <location>
        <begin position="61"/>
        <end position="137"/>
    </location>
</feature>
<organism evidence="4 5">
    <name type="scientific">Plutella xylostella</name>
    <name type="common">Diamondback moth</name>
    <name type="synonym">Plutella maculipennis</name>
    <dbReference type="NCBI Taxonomy" id="51655"/>
    <lineage>
        <taxon>Eukaryota</taxon>
        <taxon>Metazoa</taxon>
        <taxon>Ecdysozoa</taxon>
        <taxon>Arthropoda</taxon>
        <taxon>Hexapoda</taxon>
        <taxon>Insecta</taxon>
        <taxon>Pterygota</taxon>
        <taxon>Neoptera</taxon>
        <taxon>Endopterygota</taxon>
        <taxon>Lepidoptera</taxon>
        <taxon>Glossata</taxon>
        <taxon>Ditrysia</taxon>
        <taxon>Yponomeutoidea</taxon>
        <taxon>Plutellidae</taxon>
        <taxon>Plutella</taxon>
    </lineage>
</organism>